<reference evidence="1" key="1">
    <citation type="submission" date="2021-10" db="EMBL/GenBank/DDBJ databases">
        <title>Collection of gut derived symbiotic bacterial strains cultured from healthy donors.</title>
        <authorList>
            <person name="Lin H."/>
            <person name="Littmann E."/>
            <person name="Claire K."/>
            <person name="Pamer E."/>
        </authorList>
    </citation>
    <scope>NUCLEOTIDE SEQUENCE</scope>
    <source>
        <strain evidence="1">MSK.7.16</strain>
    </source>
</reference>
<organism evidence="1 2">
    <name type="scientific">Megamonas funiformis</name>
    <dbReference type="NCBI Taxonomy" id="437897"/>
    <lineage>
        <taxon>Bacteria</taxon>
        <taxon>Bacillati</taxon>
        <taxon>Bacillota</taxon>
        <taxon>Negativicutes</taxon>
        <taxon>Selenomonadales</taxon>
        <taxon>Selenomonadaceae</taxon>
        <taxon>Megamonas</taxon>
    </lineage>
</organism>
<evidence type="ECO:0000313" key="1">
    <source>
        <dbReference type="EMBL" id="MCB6829122.1"/>
    </source>
</evidence>
<protein>
    <submittedName>
        <fullName evidence="1">Uncharacterized protein</fullName>
    </submittedName>
</protein>
<dbReference type="RefSeq" id="WP_225091247.1">
    <property type="nucleotide sequence ID" value="NZ_BSQS01000025.1"/>
</dbReference>
<dbReference type="Proteomes" id="UP001198190">
    <property type="component" value="Unassembled WGS sequence"/>
</dbReference>
<dbReference type="AlphaFoldDB" id="A0AAW4U744"/>
<sequence length="255" mass="29509">MSRVFDKFYFKPKQTILSIDSLINASQSYDENIAPFINNMFCPECLQAQLTFYHETSKHKAYLKRIPSSSHAPNCSYNYKYASNSSIKKYITSLSSNQVEDKLNSILHLLTRKNITSNTSTNYSKTNSNNHKNPLLVYDINNSVSGALPQKKVNSYLDPNIIGNDIYLFYGENIKIKQNIIDKNNKKFYLLEFKAKNKNQEWTSRFKIFRNTIRDIIDENAEYYIATIGTLNLNYSKLQISPLLPNALKIKLIPK</sequence>
<gene>
    <name evidence="1" type="ORF">LIY65_10505</name>
</gene>
<name>A0AAW4U744_9FIRM</name>
<dbReference type="EMBL" id="JAJCGD010000037">
    <property type="protein sequence ID" value="MCB6829122.1"/>
    <property type="molecule type" value="Genomic_DNA"/>
</dbReference>
<accession>A0AAW4U744</accession>
<comment type="caution">
    <text evidence="1">The sequence shown here is derived from an EMBL/GenBank/DDBJ whole genome shotgun (WGS) entry which is preliminary data.</text>
</comment>
<evidence type="ECO:0000313" key="2">
    <source>
        <dbReference type="Proteomes" id="UP001198190"/>
    </source>
</evidence>
<proteinExistence type="predicted"/>